<feature type="region of interest" description="Disordered" evidence="1">
    <location>
        <begin position="206"/>
        <end position="234"/>
    </location>
</feature>
<dbReference type="EMBL" id="BMPG01000001">
    <property type="protein sequence ID" value="GGL47662.1"/>
    <property type="molecule type" value="Genomic_DNA"/>
</dbReference>
<dbReference type="RefSeq" id="WP_229773881.1">
    <property type="nucleotide sequence ID" value="NZ_BMPG01000001.1"/>
</dbReference>
<feature type="domain" description="Cadherin" evidence="2">
    <location>
        <begin position="872"/>
        <end position="1021"/>
    </location>
</feature>
<keyword evidence="4" id="KW-1185">Reference proteome</keyword>
<dbReference type="Proteomes" id="UP000607197">
    <property type="component" value="Unassembled WGS sequence"/>
</dbReference>
<dbReference type="Gene3D" id="2.60.40.10">
    <property type="entry name" value="Immunoglobulins"/>
    <property type="match status" value="1"/>
</dbReference>
<organism evidence="3 4">
    <name type="scientific">Halocalculus aciditolerans</name>
    <dbReference type="NCBI Taxonomy" id="1383812"/>
    <lineage>
        <taxon>Archaea</taxon>
        <taxon>Methanobacteriati</taxon>
        <taxon>Methanobacteriota</taxon>
        <taxon>Stenosarchaea group</taxon>
        <taxon>Halobacteria</taxon>
        <taxon>Halobacteriales</taxon>
        <taxon>Halobacteriaceae</taxon>
        <taxon>Halocalculus</taxon>
    </lineage>
</organism>
<evidence type="ECO:0000313" key="4">
    <source>
        <dbReference type="Proteomes" id="UP000607197"/>
    </source>
</evidence>
<gene>
    <name evidence="3" type="ORF">GCM10009039_02380</name>
</gene>
<feature type="compositionally biased region" description="Low complexity" evidence="1">
    <location>
        <begin position="217"/>
        <end position="227"/>
    </location>
</feature>
<sequence length="1882" mass="195563">MGIGAQSTSIDVPSDASSGNYDVVVTAQDKAGHQSSGSTDTFTVDATAPEISGFTVAKTDTDELEVSFDSSEALSTESGTVTGPAGFSQDVSSFVKHGDSAPYEYTKNITTDGYEGKYTATLTKAVDEYDNDGASEQTDSVTVGDIESADITSEPAKTGATGVTHTTDIVLKNQKDIQDYEFVYSGDVDVSDVDKADVVALKVDANNDDDFSDDSDMNLLDSNSASSGLDKTDGSGEGTILTLGTSSSVTIPAGARIHVEYKDVDNPTSKNTNVQISLDPDTPDVQFDRPLTLGGEAENPTVDNAKVGGTSVDSGSAVLGTSANGTNTAVSVTFSEEMSDAGTVSLTVDGQSVPVNNGTFGESGTTYTGDADIDASGEVNATLSVSGSTDSDDGLGLTDTYSKDFTIDVSPVQAQNASLTATNTIDVAFNDTVKPAEVDESDFDVNTGTTPSKVAVDENVVTLTLSEGDSLAADATPSVSVSAESLTDDAGNDNVGADLTATDEVAPTLDSPALSNPDGDILNVTFDSNEALSSFDVAVINKPGDVVTRVGSSDFTNVADEGSYTYATNVSVPDGQYAKLQVNATDANDNDVSEVELDPDDQYVDTSGPTFELNNVEANTLVSSVPDPITVDVSDENGINANSVYVTVEDDSGTVVPRVRAQATDADAVSYDSKAEQIDISTTGLDLSGQVDVTVEAADASGYGNTSTLSFSVDSQAASGLDVTSPAQDTLLTSDDKLEISYAYNDANPDSVDVVLTPLGEAGTKKTYDINDSKYTDDGTQKTFYVDLTFVDSGSYAVDVQVTDSTGDNIAHGSAPGVVTVDNDAPDVTDVSVSDEGLNPGGDVNVTYKLDDASDVSNVEFLVYNESNGSVAATYTNSTLKETADVADAGSLVTADSNEPGASTNHDVSYTVQGSGGEVKQIALNYQQTDIQSVGKDDITNVDIGTHDGVSVSEVSGDGTTRLVITLENKVSVSDGDHISITSSNNAFVNPSNSGTYSVQVSLLDSNENKVESQTGTLPIGTDAGATRSPTEYVQTLDVSSLDDEEKYNVVVVATDAAGQTSGEVNSETFGINRNAPAISSVEAEVGSDTVTVHFSEAVWAYDGYMTRDHFAYEDVSGDGASKIVSVENEDASGPTQSVTLRLDEPVAASDLDADLVSSLDGAFVDTGPGLADIDRSTGVESVALQDTENPEALITSAGPITAANASAYNVGVDVGEPATVTVKLSDGSDTVEEQAEITDSGTVTLDASDLAEGSVDVTVTVSDAADNQKEETDTVTKDTNGPMVTSVTGNAGSSYLTVKFNETIAQPSADDFSVVHEETALEVSDVYDSSESATTYTVELSEPLPDAAFDATPANLTATGVTDVYENDAQGDKVAIEDGAAPSLWGVNAINGSNTVTLTFSENVTANDGDAPSAANLTYTDENDGGATGIESVAYGDSHDTLVVTLDDTVSATDLGNDTIGVGADQLVDAADKPVAEQSLIVEDGTPPEVSLETSVDDESSTVTVNVTSSEELSTLSVDVWYDHQLAHEDSVVSKTLTIENFTEVSENKYQATYDAPRDGDVHVSVDSAADVAGNDASEWYALPSTAVSVDHSAPSVVDSDIVDAGDGDTAVRVLFDEPTVPALPSDATKDERVAFASSSVTVEGVSDEDVSIIHWRPSGVLVHVDQNLDTSDAPNVTVDSTAFVEMYSDEEQNGLENTTAGISTAELDLQDGKNFVSVPAATGSLNLSSVDTSNVDAIWTYEDGEWLTYTPGKAAELQGFTSLEGGQGYIFVMNSSDTIDVNVHNTVSDTRMPNQQQLHEGWNLVGSYQEGPQSAGNAFGSAESVYRVLGQQPGANDYTYVNVKSGEDVEPGQAYWVFVQDDEVYVETPWGGSSYATYPR</sequence>
<feature type="compositionally biased region" description="Polar residues" evidence="1">
    <location>
        <begin position="1278"/>
        <end position="1287"/>
    </location>
</feature>
<evidence type="ECO:0000256" key="1">
    <source>
        <dbReference type="SAM" id="MobiDB-lite"/>
    </source>
</evidence>
<feature type="compositionally biased region" description="Basic and acidic residues" evidence="1">
    <location>
        <begin position="1268"/>
        <end position="1277"/>
    </location>
</feature>
<dbReference type="GO" id="GO:0005509">
    <property type="term" value="F:calcium ion binding"/>
    <property type="evidence" value="ECO:0007669"/>
    <property type="project" value="InterPro"/>
</dbReference>
<dbReference type="PROSITE" id="PS50268">
    <property type="entry name" value="CADHERIN_2"/>
    <property type="match status" value="1"/>
</dbReference>
<reference evidence="3" key="2">
    <citation type="submission" date="2020-09" db="EMBL/GenBank/DDBJ databases">
        <authorList>
            <person name="Sun Q."/>
            <person name="Ohkuma M."/>
        </authorList>
    </citation>
    <scope>NUCLEOTIDE SEQUENCE</scope>
    <source>
        <strain evidence="3">JCM 19596</strain>
    </source>
</reference>
<name>A0A830F029_9EURY</name>
<evidence type="ECO:0000259" key="2">
    <source>
        <dbReference type="PROSITE" id="PS50268"/>
    </source>
</evidence>
<proteinExistence type="predicted"/>
<reference evidence="3" key="1">
    <citation type="journal article" date="2014" name="Int. J. Syst. Evol. Microbiol.">
        <title>Complete genome sequence of Corynebacterium casei LMG S-19264T (=DSM 44701T), isolated from a smear-ripened cheese.</title>
        <authorList>
            <consortium name="US DOE Joint Genome Institute (JGI-PGF)"/>
            <person name="Walter F."/>
            <person name="Albersmeier A."/>
            <person name="Kalinowski J."/>
            <person name="Ruckert C."/>
        </authorList>
    </citation>
    <scope>NUCLEOTIDE SEQUENCE</scope>
    <source>
        <strain evidence="3">JCM 19596</strain>
    </source>
</reference>
<dbReference type="GO" id="GO:0016020">
    <property type="term" value="C:membrane"/>
    <property type="evidence" value="ECO:0007669"/>
    <property type="project" value="InterPro"/>
</dbReference>
<feature type="region of interest" description="Disordered" evidence="1">
    <location>
        <begin position="1"/>
        <end position="23"/>
    </location>
</feature>
<feature type="compositionally biased region" description="Polar residues" evidence="1">
    <location>
        <begin position="1"/>
        <end position="20"/>
    </location>
</feature>
<dbReference type="InterPro" id="IPR002126">
    <property type="entry name" value="Cadherin-like_dom"/>
</dbReference>
<accession>A0A830F029</accession>
<protein>
    <recommendedName>
        <fullName evidence="2">Cadherin domain-containing protein</fullName>
    </recommendedName>
</protein>
<dbReference type="GO" id="GO:0007156">
    <property type="term" value="P:homophilic cell adhesion via plasma membrane adhesion molecules"/>
    <property type="evidence" value="ECO:0007669"/>
    <property type="project" value="InterPro"/>
</dbReference>
<feature type="region of interest" description="Disordered" evidence="1">
    <location>
        <begin position="1268"/>
        <end position="1287"/>
    </location>
</feature>
<dbReference type="InterPro" id="IPR013783">
    <property type="entry name" value="Ig-like_fold"/>
</dbReference>
<feature type="compositionally biased region" description="Acidic residues" evidence="1">
    <location>
        <begin position="206"/>
        <end position="216"/>
    </location>
</feature>
<evidence type="ECO:0000313" key="3">
    <source>
        <dbReference type="EMBL" id="GGL47662.1"/>
    </source>
</evidence>
<comment type="caution">
    <text evidence="3">The sequence shown here is derived from an EMBL/GenBank/DDBJ whole genome shotgun (WGS) entry which is preliminary data.</text>
</comment>